<sequence length="62" mass="7256">MASRQEEKLFRETHPPFLSRSETSISLRSPMLRAPPQPAFLSYRSRVWPVNQNSGEDDVYYV</sequence>
<dbReference type="EMBL" id="DQ415920">
    <property type="protein sequence ID" value="ABD96846.1"/>
    <property type="molecule type" value="Genomic_DNA"/>
</dbReference>
<organism evidence="1">
    <name type="scientific">Tarenaya spinosa</name>
    <dbReference type="NCBI Taxonomy" id="228870"/>
    <lineage>
        <taxon>Eukaryota</taxon>
        <taxon>Viridiplantae</taxon>
        <taxon>Streptophyta</taxon>
        <taxon>Embryophyta</taxon>
        <taxon>Tracheophyta</taxon>
        <taxon>Spermatophyta</taxon>
        <taxon>Magnoliopsida</taxon>
        <taxon>eudicotyledons</taxon>
        <taxon>Gunneridae</taxon>
        <taxon>Pentapetalae</taxon>
        <taxon>rosids</taxon>
        <taxon>malvids</taxon>
        <taxon>Brassicales</taxon>
        <taxon>Cleomaceae</taxon>
        <taxon>New World clade</taxon>
        <taxon>Tarenaya</taxon>
    </lineage>
</organism>
<accession>Q1KUZ0</accession>
<protein>
    <submittedName>
        <fullName evidence="1">Uncharacterized protein</fullName>
    </submittedName>
</protein>
<name>Q1KUZ0_9ROSI</name>
<dbReference type="AlphaFoldDB" id="Q1KUZ0"/>
<proteinExistence type="predicted"/>
<evidence type="ECO:0000313" key="1">
    <source>
        <dbReference type="EMBL" id="ABD96846.1"/>
    </source>
</evidence>
<reference evidence="1" key="1">
    <citation type="journal article" date="2006" name="Plant Cell">
        <title>Independent ancient polyploidy events in the sister families Brassicaceae and Cleomaceae.</title>
        <authorList>
            <person name="Schranz M.E."/>
            <person name="Mitchell-Olds T."/>
        </authorList>
    </citation>
    <scope>NUCLEOTIDE SEQUENCE</scope>
</reference>